<keyword evidence="4" id="KW-0408">Iron</keyword>
<evidence type="ECO:0000313" key="6">
    <source>
        <dbReference type="EMBL" id="HGG91345.1"/>
    </source>
</evidence>
<dbReference type="NCBIfam" id="TIGR02481">
    <property type="entry name" value="hemeryth_dom"/>
    <property type="match status" value="1"/>
</dbReference>
<dbReference type="GO" id="GO:0046872">
    <property type="term" value="F:metal ion binding"/>
    <property type="evidence" value="ECO:0007669"/>
    <property type="project" value="UniProtKB-KW"/>
</dbReference>
<feature type="domain" description="Hemerythrin-like" evidence="5">
    <location>
        <begin position="13"/>
        <end position="126"/>
    </location>
</feature>
<dbReference type="GO" id="GO:0005344">
    <property type="term" value="F:oxygen carrier activity"/>
    <property type="evidence" value="ECO:0007669"/>
    <property type="project" value="UniProtKB-KW"/>
</dbReference>
<dbReference type="InterPro" id="IPR016131">
    <property type="entry name" value="Haemerythrin_Fe_BS"/>
</dbReference>
<keyword evidence="3" id="KW-0479">Metal-binding</keyword>
<dbReference type="PANTHER" id="PTHR37164:SF1">
    <property type="entry name" value="BACTERIOHEMERYTHRIN"/>
    <property type="match status" value="1"/>
</dbReference>
<dbReference type="InterPro" id="IPR012312">
    <property type="entry name" value="Hemerythrin-like"/>
</dbReference>
<keyword evidence="2" id="KW-0813">Transport</keyword>
<dbReference type="EMBL" id="DSRP01000010">
    <property type="protein sequence ID" value="HGG91345.1"/>
    <property type="molecule type" value="Genomic_DNA"/>
</dbReference>
<comment type="caution">
    <text evidence="6">The sequence shown here is derived from an EMBL/GenBank/DDBJ whole genome shotgun (WGS) entry which is preliminary data.</text>
</comment>
<dbReference type="CDD" id="cd12107">
    <property type="entry name" value="Hemerythrin"/>
    <property type="match status" value="1"/>
</dbReference>
<evidence type="ECO:0000256" key="1">
    <source>
        <dbReference type="ARBA" id="ARBA00010587"/>
    </source>
</evidence>
<dbReference type="PROSITE" id="PS00550">
    <property type="entry name" value="HEMERYTHRINS"/>
    <property type="match status" value="1"/>
</dbReference>
<gene>
    <name evidence="6" type="ORF">ENR59_00140</name>
</gene>
<organism evidence="6">
    <name type="scientific">Fundidesulfovibrio putealis</name>
    <dbReference type="NCBI Taxonomy" id="270496"/>
    <lineage>
        <taxon>Bacteria</taxon>
        <taxon>Pseudomonadati</taxon>
        <taxon>Thermodesulfobacteriota</taxon>
        <taxon>Desulfovibrionia</taxon>
        <taxon>Desulfovibrionales</taxon>
        <taxon>Desulfovibrionaceae</taxon>
        <taxon>Fundidesulfovibrio</taxon>
    </lineage>
</organism>
<protein>
    <submittedName>
        <fullName evidence="6">Bacteriohemerythrin</fullName>
    </submittedName>
</protein>
<sequence>MSEPVWTDTLSVGIAELDAQHRSLVELLATLHRAVLAGEDRQIMSGVIKQLNAYMRDHFSSEERWMEAHAFPGLAEHRTLHVDFAERMVHFELDFLAGQADLSRELLRYLSDWLANHIMGADQLYAAHFRKTGAQ</sequence>
<evidence type="ECO:0000256" key="3">
    <source>
        <dbReference type="ARBA" id="ARBA00022723"/>
    </source>
</evidence>
<dbReference type="InterPro" id="IPR035938">
    <property type="entry name" value="Hemerythrin-like_sf"/>
</dbReference>
<dbReference type="InterPro" id="IPR012827">
    <property type="entry name" value="Hemerythrin_metal-bd"/>
</dbReference>
<dbReference type="NCBIfam" id="NF033749">
    <property type="entry name" value="bact_hemeryth"/>
    <property type="match status" value="1"/>
</dbReference>
<proteinExistence type="inferred from homology"/>
<reference evidence="6" key="1">
    <citation type="journal article" date="2020" name="mSystems">
        <title>Genome- and Community-Level Interaction Insights into Carbon Utilization and Element Cycling Functions of Hydrothermarchaeota in Hydrothermal Sediment.</title>
        <authorList>
            <person name="Zhou Z."/>
            <person name="Liu Y."/>
            <person name="Xu W."/>
            <person name="Pan J."/>
            <person name="Luo Z.H."/>
            <person name="Li M."/>
        </authorList>
    </citation>
    <scope>NUCLEOTIDE SEQUENCE [LARGE SCALE GENOMIC DNA]</scope>
    <source>
        <strain evidence="6">SpSt-413</strain>
    </source>
</reference>
<evidence type="ECO:0000256" key="4">
    <source>
        <dbReference type="ARBA" id="ARBA00023004"/>
    </source>
</evidence>
<dbReference type="Pfam" id="PF01814">
    <property type="entry name" value="Hemerythrin"/>
    <property type="match status" value="1"/>
</dbReference>
<evidence type="ECO:0000259" key="5">
    <source>
        <dbReference type="Pfam" id="PF01814"/>
    </source>
</evidence>
<dbReference type="PANTHER" id="PTHR37164">
    <property type="entry name" value="BACTERIOHEMERYTHRIN"/>
    <property type="match status" value="1"/>
</dbReference>
<keyword evidence="2" id="KW-0561">Oxygen transport</keyword>
<dbReference type="SUPFAM" id="SSF47188">
    <property type="entry name" value="Hemerythrin-like"/>
    <property type="match status" value="1"/>
</dbReference>
<comment type="similarity">
    <text evidence="1">Belongs to the hemerythrin family.</text>
</comment>
<accession>A0A7C3WBY7</accession>
<dbReference type="InterPro" id="IPR050669">
    <property type="entry name" value="Hemerythrin"/>
</dbReference>
<name>A0A7C3WBY7_9BACT</name>
<dbReference type="AlphaFoldDB" id="A0A7C3WBY7"/>
<evidence type="ECO:0000256" key="2">
    <source>
        <dbReference type="ARBA" id="ARBA00022621"/>
    </source>
</evidence>
<dbReference type="Gene3D" id="1.20.120.50">
    <property type="entry name" value="Hemerythrin-like"/>
    <property type="match status" value="1"/>
</dbReference>